<dbReference type="Proteomes" id="UP000182272">
    <property type="component" value="Chromosome I"/>
</dbReference>
<feature type="domain" description="Bacterial Ig-like" evidence="4">
    <location>
        <begin position="914"/>
        <end position="1015"/>
    </location>
</feature>
<accession>A0A1H6LRK5</accession>
<dbReference type="InterPro" id="IPR018391">
    <property type="entry name" value="PQQ_b-propeller_rpt"/>
</dbReference>
<feature type="domain" description="Bacterial Ig-like" evidence="4">
    <location>
        <begin position="1323"/>
        <end position="1423"/>
    </location>
</feature>
<gene>
    <name evidence="5" type="ORF">SAMN05216581_0495</name>
</gene>
<dbReference type="SMART" id="SM00564">
    <property type="entry name" value="PQQ"/>
    <property type="match status" value="7"/>
</dbReference>
<evidence type="ECO:0000313" key="5">
    <source>
        <dbReference type="EMBL" id="SEH91341.1"/>
    </source>
</evidence>
<protein>
    <recommendedName>
        <fullName evidence="7">Glycosyl hydrolase</fullName>
    </recommendedName>
</protein>
<feature type="domain" description="Bacterial Ig-like" evidence="4">
    <location>
        <begin position="612"/>
        <end position="711"/>
    </location>
</feature>
<organism evidence="5 6">
    <name type="scientific">Pseudomonas asplenii</name>
    <dbReference type="NCBI Taxonomy" id="53407"/>
    <lineage>
        <taxon>Bacteria</taxon>
        <taxon>Pseudomonadati</taxon>
        <taxon>Pseudomonadota</taxon>
        <taxon>Gammaproteobacteria</taxon>
        <taxon>Pseudomonadales</taxon>
        <taxon>Pseudomonadaceae</taxon>
        <taxon>Pseudomonas</taxon>
    </lineage>
</organism>
<evidence type="ECO:0000259" key="3">
    <source>
        <dbReference type="Pfam" id="PF14252"/>
    </source>
</evidence>
<keyword evidence="1" id="KW-0732">Signal</keyword>
<evidence type="ECO:0000259" key="4">
    <source>
        <dbReference type="Pfam" id="PF19078"/>
    </source>
</evidence>
<proteinExistence type="predicted"/>
<dbReference type="InterPro" id="IPR044048">
    <property type="entry name" value="Big_12"/>
</dbReference>
<dbReference type="PANTHER" id="PTHR34677:SF3">
    <property type="entry name" value="BACTERIAL IG-LIKE DOMAIN-CONTAINING PROTEIN"/>
    <property type="match status" value="1"/>
</dbReference>
<feature type="domain" description="Bacterial Ig-like" evidence="4">
    <location>
        <begin position="813"/>
        <end position="913"/>
    </location>
</feature>
<feature type="region of interest" description="Disordered" evidence="2">
    <location>
        <begin position="41"/>
        <end position="82"/>
    </location>
</feature>
<sequence>MWWSKPKARNEGVRTLVSPMIIPLEPRMLFDGAVAATVAEAAQPTDHASADTAKAPTSDHAPASSDTHAQADATPAASPTAVPGQSVVFVDSRVKDFDSLLKGVAPGSQVVVLDASKDGLQQIADYLDTHQGVSTVEIIAHGNSGDLWLGNTYLSADNVSARADVLARIGNDMNVGGDILIYACNTAAGDKGLSFVDSLAQYTGRDIAASTNRTGLGGDWTLEIATGSIESRSLLSADSMAAYQYGLATITVTNSNDTGAGSLRQALSDSVTGDIVTFNSAMTVNLNSQLVITKNLTVDGDLNNDGVADVTLSGQYKTQVLKVNSGVTATLDGLVITQGLAAGQGGNAGSDGTAAMGGGIVNAGNLTLNNVTVTSNAASGGGGGGGVNGGTVGGGGGGGGGLGGQVGGRGGNAGNGMGYYAGKNGTANTGGNGGGYNLTVMGGRGGSSVGGAGAQGAFGYSNGGDGGRAVGGSLSIGGGGGGSGWDNVGRAGAAASGGIFNDTTGTLTIVGNSSITNNIAAGGGGGGGGGNGAGASADPGGAGGLGVGAIWNKGALLITAANYATLTSAGSNNVGASGVGGKGPGNLTASSPTAVNGIYNDGGTVNNAYNPAPTATIVVSNTSQHIGTTSLVTITFSQAVTGLTNSDLTVAGGTLSAVSTSDGGVTWTATFTPNTGLTSASNVITLDNTGVNGVSNGLAGSGTTTSNNYTVDTVRPTATIVVSSSALSTTAPATVNITFSEAVAGFTLSDMTASNGTLSNLATSDNIHWTATLTPNASNTSSGNVVSLDNTLYTDAASNTGSGVTLSNSYSVDTVRPTAMIVVSNSSLNIGGTSQVTITFSEAVTNFTLADLTAQDGTLSNLTTSDNITWTATLTPNSNVTQSGDVITLINSGVNDLAGNAGSGTTTSNVYSIDTQRPNATIVFSNSNLAIGQTSLVTITFSEAVTGFTNADLTVANGTLSAVSSSDGGVTWTATFTPTVGIAVASNQITLDRSGVQDAAGNAGSGITTSNNYAVDGVRPTATVVIDKSSLIIGQTAQVTITFSEAVTGFTNGDLTVAGGTLSAVSSSDGGVNWTATFTPTSSITNVSNVITLDNTGYADAAGNVGTGTTQSNNYAIDTQRPTATIVLADPNLTAGETTQVTITFSEAVSGFTLADLSASHGTLTNLSSSDGGITWTATFAPDGNTNSISNAITLTNTGVADLAGNSGAGTTQSANFTIDTVRPTATIVVANPALAINGTSQVTITFDQAVTGFTNADLTVVGGTLSAVSSSDGGVTWTATFTPASNISSAVNHITLDNSGVKAASSQNDGAGITTSNNYAIDTQRPTATIVVANDHLGIGGSSLVTITFSEAVTGFSLSDLTVDNGTLTGLSTSDNITWTATLVPAAAITVNSNQISLDNSGVFDVAGNAGAGTTASNVYAIDSIRPTATIVMGDPTLAAGESSPVTITFSEAVIGLDNSDLSVPNGTLSALSSSDGGITWTATYTPNVNVRDTSNLITLDNTGYTDLAGNVGIGVTNSANFTIDTVRPTATIVVSNPALTVGSSSLVTITFSEAVSGFTNADLSVASGTLSTVSSTDGGITWTATFTPDSNVTDTTNVITLANTGVQNASGNSGTGTTTSNNYAIDTQRPTATITVDNNNLGIGQTSTVTIAFSEVVSGFDLSDLSVANGVLSNLASSDGGMTWTATLTPTAGITDATNLIVLDTALVSDGAGNTGSGVSISNNYAIDGDRPTATITVGNSNLAAGQTTTVTFTFSEKVSGFDLSDLSVANGVLSNLASSDGGKTWTATLTPTANLTDPSNFITLDTSLVTDLAGNAGTGFANSNNYAIATVATGGDPQFRVSGPTGPVLSQPNQPLQPIVFGPPSGNLGSPLGFPPLFEQRDMGAGLPPTGSIFINKGALAPSFIAQVFSSSDSGGNANSQGFLGFGGGDGGVFGSSTVAGLFSRESSSSDNAGAKAFDRQGSKSLGDASQGLRGIFGAPTLGQQLQQLKDNEQKQLHQLAWALNEVGISEIPA</sequence>
<feature type="region of interest" description="Disordered" evidence="2">
    <location>
        <begin position="1949"/>
        <end position="1969"/>
    </location>
</feature>
<dbReference type="InterPro" id="IPR014755">
    <property type="entry name" value="Cu-Rt/internalin_Ig-like"/>
</dbReference>
<feature type="domain" description="Bacterial Ig-like" evidence="4">
    <location>
        <begin position="1016"/>
        <end position="1117"/>
    </location>
</feature>
<evidence type="ECO:0000313" key="6">
    <source>
        <dbReference type="Proteomes" id="UP000182272"/>
    </source>
</evidence>
<feature type="domain" description="Bacterial Ig-like" evidence="4">
    <location>
        <begin position="712"/>
        <end position="812"/>
    </location>
</feature>
<dbReference type="Pfam" id="PF19078">
    <property type="entry name" value="Big_12"/>
    <property type="match status" value="12"/>
</dbReference>
<evidence type="ECO:0008006" key="7">
    <source>
        <dbReference type="Google" id="ProtNLM"/>
    </source>
</evidence>
<dbReference type="Pfam" id="PF14252">
    <property type="entry name" value="DUF4347"/>
    <property type="match status" value="1"/>
</dbReference>
<evidence type="ECO:0000256" key="2">
    <source>
        <dbReference type="SAM" id="MobiDB-lite"/>
    </source>
</evidence>
<feature type="domain" description="Bacterial Ig-like" evidence="4">
    <location>
        <begin position="1424"/>
        <end position="1525"/>
    </location>
</feature>
<dbReference type="SUPFAM" id="SSF50939">
    <property type="entry name" value="Sialidases"/>
    <property type="match status" value="1"/>
</dbReference>
<dbReference type="EMBL" id="LT629972">
    <property type="protein sequence ID" value="SEH91341.1"/>
    <property type="molecule type" value="Genomic_DNA"/>
</dbReference>
<dbReference type="Gene3D" id="2.60.40.1220">
    <property type="match status" value="1"/>
</dbReference>
<dbReference type="PANTHER" id="PTHR34677">
    <property type="match status" value="1"/>
</dbReference>
<feature type="domain" description="Bacterial Ig-like" evidence="4">
    <location>
        <begin position="1118"/>
        <end position="1219"/>
    </location>
</feature>
<feature type="domain" description="DUF4347" evidence="3">
    <location>
        <begin position="87"/>
        <end position="244"/>
    </location>
</feature>
<evidence type="ECO:0000256" key="1">
    <source>
        <dbReference type="ARBA" id="ARBA00022729"/>
    </source>
</evidence>
<feature type="domain" description="Bacterial Ig-like" evidence="4">
    <location>
        <begin position="1628"/>
        <end position="1729"/>
    </location>
</feature>
<feature type="domain" description="Bacterial Ig-like" evidence="4">
    <location>
        <begin position="1220"/>
        <end position="1322"/>
    </location>
</feature>
<feature type="domain" description="Bacterial Ig-like" evidence="4">
    <location>
        <begin position="1730"/>
        <end position="1831"/>
    </location>
</feature>
<dbReference type="InterPro" id="IPR025592">
    <property type="entry name" value="DUF4347"/>
</dbReference>
<dbReference type="InterPro" id="IPR036278">
    <property type="entry name" value="Sialidase_sf"/>
</dbReference>
<name>A0A1H6LRK5_9PSED</name>
<feature type="domain" description="Bacterial Ig-like" evidence="4">
    <location>
        <begin position="1526"/>
        <end position="1627"/>
    </location>
</feature>
<reference evidence="5 6" key="1">
    <citation type="submission" date="2016-10" db="EMBL/GenBank/DDBJ databases">
        <authorList>
            <person name="de Groot N.N."/>
        </authorList>
    </citation>
    <scope>NUCLEOTIDE SEQUENCE [LARGE SCALE GENOMIC DNA]</scope>
    <source>
        <strain evidence="5 6">LMG 2158</strain>
    </source>
</reference>